<organism evidence="2">
    <name type="scientific">Caldiarchaeum subterraneum</name>
    <dbReference type="NCBI Taxonomy" id="311458"/>
    <lineage>
        <taxon>Archaea</taxon>
        <taxon>Nitrososphaerota</taxon>
        <taxon>Candidatus Caldarchaeales</taxon>
        <taxon>Candidatus Caldarchaeaceae</taxon>
        <taxon>Candidatus Caldarchaeum</taxon>
    </lineage>
</organism>
<accession>A0A7C5QK02</accession>
<evidence type="ECO:0000313" key="2">
    <source>
        <dbReference type="EMBL" id="HHK68794.1"/>
    </source>
</evidence>
<dbReference type="EMBL" id="DRWN01000055">
    <property type="protein sequence ID" value="HHK68794.1"/>
    <property type="molecule type" value="Genomic_DNA"/>
</dbReference>
<dbReference type="InterPro" id="IPR050341">
    <property type="entry name" value="PP1_catalytic_subunit"/>
</dbReference>
<dbReference type="SUPFAM" id="SSF56300">
    <property type="entry name" value="Metallo-dependent phosphatases"/>
    <property type="match status" value="1"/>
</dbReference>
<sequence length="262" mass="30060">MNRLVSLAEEVEQLFKQEPPLVRAGFAAFLVVGDTHGDVMSSEKALKLADEHGYPVVFLGDYVDRGPYQLENLETLFERKVSSPNSCILLRGNHETLTMNTYYGFLDTAARRYGMKAYRTFLKAFTMMPYGLVNNDSVLCVHGGLPDTLKDLKQLDSLRRGYEDPEDPLTMQLLWNDPRENVKGFVESDRGGGALYFGQDVFNEFMDRNRLRLMVRSHEPQPEGYRFMFEKRLLTVFSCRYYNVPPKAAIISSENVELVDLR</sequence>
<proteinExistence type="predicted"/>
<dbReference type="Gene3D" id="3.60.21.10">
    <property type="match status" value="1"/>
</dbReference>
<name>A0A7C5QK02_CALS0</name>
<dbReference type="GO" id="GO:0004722">
    <property type="term" value="F:protein serine/threonine phosphatase activity"/>
    <property type="evidence" value="ECO:0007669"/>
    <property type="project" value="TreeGrafter"/>
</dbReference>
<dbReference type="PANTHER" id="PTHR11668:SF496">
    <property type="entry name" value="SERINE_THREONINE-PROTEIN PHOSPHATASE"/>
    <property type="match status" value="1"/>
</dbReference>
<dbReference type="AlphaFoldDB" id="A0A7C5QK02"/>
<dbReference type="PRINTS" id="PR00114">
    <property type="entry name" value="STPHPHTASE"/>
</dbReference>
<evidence type="ECO:0000259" key="1">
    <source>
        <dbReference type="PROSITE" id="PS00125"/>
    </source>
</evidence>
<dbReference type="InterPro" id="IPR006186">
    <property type="entry name" value="Ser/Thr-sp_prot-phosphatase"/>
</dbReference>
<dbReference type="GO" id="GO:0005737">
    <property type="term" value="C:cytoplasm"/>
    <property type="evidence" value="ECO:0007669"/>
    <property type="project" value="TreeGrafter"/>
</dbReference>
<dbReference type="InterPro" id="IPR029052">
    <property type="entry name" value="Metallo-depent_PP-like"/>
</dbReference>
<comment type="caution">
    <text evidence="2">The sequence shown here is derived from an EMBL/GenBank/DDBJ whole genome shotgun (WGS) entry which is preliminary data.</text>
</comment>
<dbReference type="Pfam" id="PF00149">
    <property type="entry name" value="Metallophos"/>
    <property type="match status" value="1"/>
</dbReference>
<dbReference type="PANTHER" id="PTHR11668">
    <property type="entry name" value="SERINE/THREONINE PROTEIN PHOSPHATASE"/>
    <property type="match status" value="1"/>
</dbReference>
<feature type="domain" description="Serine/threonine specific protein phosphatases" evidence="1">
    <location>
        <begin position="90"/>
        <end position="95"/>
    </location>
</feature>
<dbReference type="PROSITE" id="PS00125">
    <property type="entry name" value="SER_THR_PHOSPHATASE"/>
    <property type="match status" value="1"/>
</dbReference>
<protein>
    <submittedName>
        <fullName evidence="2">Serine/threonine protein phosphatase</fullName>
    </submittedName>
</protein>
<gene>
    <name evidence="2" type="ORF">ENM11_06555</name>
</gene>
<dbReference type="InterPro" id="IPR004843">
    <property type="entry name" value="Calcineurin-like_PHP"/>
</dbReference>
<dbReference type="CDD" id="cd00144">
    <property type="entry name" value="MPP_PPP_family"/>
    <property type="match status" value="1"/>
</dbReference>
<reference evidence="2" key="1">
    <citation type="journal article" date="2020" name="mSystems">
        <title>Genome- and Community-Level Interaction Insights into Carbon Utilization and Element Cycling Functions of Hydrothermarchaeota in Hydrothermal Sediment.</title>
        <authorList>
            <person name="Zhou Z."/>
            <person name="Liu Y."/>
            <person name="Xu W."/>
            <person name="Pan J."/>
            <person name="Luo Z.H."/>
            <person name="Li M."/>
        </authorList>
    </citation>
    <scope>NUCLEOTIDE SEQUENCE [LARGE SCALE GENOMIC DNA]</scope>
    <source>
        <strain evidence="2">SpSt-1056</strain>
    </source>
</reference>
<dbReference type="SMART" id="SM00156">
    <property type="entry name" value="PP2Ac"/>
    <property type="match status" value="1"/>
</dbReference>